<name>A0ABU2BRJ8_9ACTN</name>
<feature type="transmembrane region" description="Helical" evidence="2">
    <location>
        <begin position="103"/>
        <end position="122"/>
    </location>
</feature>
<feature type="transmembrane region" description="Helical" evidence="2">
    <location>
        <begin position="73"/>
        <end position="96"/>
    </location>
</feature>
<keyword evidence="2" id="KW-0812">Transmembrane</keyword>
<feature type="compositionally biased region" description="Low complexity" evidence="1">
    <location>
        <begin position="1"/>
        <end position="21"/>
    </location>
</feature>
<feature type="region of interest" description="Disordered" evidence="1">
    <location>
        <begin position="1"/>
        <end position="23"/>
    </location>
</feature>
<feature type="transmembrane region" description="Helical" evidence="2">
    <location>
        <begin position="33"/>
        <end position="53"/>
    </location>
</feature>
<reference evidence="3 4" key="1">
    <citation type="submission" date="2023-07" db="EMBL/GenBank/DDBJ databases">
        <title>Sequencing the genomes of 1000 actinobacteria strains.</title>
        <authorList>
            <person name="Klenk H.-P."/>
        </authorList>
    </citation>
    <scope>NUCLEOTIDE SEQUENCE [LARGE SCALE GENOMIC DNA]</scope>
    <source>
        <strain evidence="3 4">DSM 19426</strain>
    </source>
</reference>
<keyword evidence="4" id="KW-1185">Reference proteome</keyword>
<keyword evidence="2" id="KW-1133">Transmembrane helix</keyword>
<dbReference type="EMBL" id="JAVDYG010000001">
    <property type="protein sequence ID" value="MDR7361267.1"/>
    <property type="molecule type" value="Genomic_DNA"/>
</dbReference>
<keyword evidence="2" id="KW-0472">Membrane</keyword>
<evidence type="ECO:0000313" key="4">
    <source>
        <dbReference type="Proteomes" id="UP001183648"/>
    </source>
</evidence>
<proteinExistence type="predicted"/>
<sequence>MTATLDTAAATTATTTTAPAAESGPGVRRAVQLALPAVAGVLLAAATLTDPGAANEGREMIKVYAAEVDQLQWHATLLHLAYGVWGVVPLALVPLVRGRGRGLMNLAAVLGFLVMVSMPALMMSDLFFAAITNESGLDAASRIYDGMGGEQWAVKAYLLPGLVSMLLVLPVTFAALARARRTPWWAVVPALLVLPTFAVFGAAGVGVVVPAGLLAGLSVVLARAPR</sequence>
<organism evidence="3 4">
    <name type="scientific">Nocardioides marmoribigeumensis</name>
    <dbReference type="NCBI Taxonomy" id="433649"/>
    <lineage>
        <taxon>Bacteria</taxon>
        <taxon>Bacillati</taxon>
        <taxon>Actinomycetota</taxon>
        <taxon>Actinomycetes</taxon>
        <taxon>Propionibacteriales</taxon>
        <taxon>Nocardioidaceae</taxon>
        <taxon>Nocardioides</taxon>
    </lineage>
</organism>
<dbReference type="Proteomes" id="UP001183648">
    <property type="component" value="Unassembled WGS sequence"/>
</dbReference>
<evidence type="ECO:0000313" key="3">
    <source>
        <dbReference type="EMBL" id="MDR7361267.1"/>
    </source>
</evidence>
<comment type="caution">
    <text evidence="3">The sequence shown here is derived from an EMBL/GenBank/DDBJ whole genome shotgun (WGS) entry which is preliminary data.</text>
</comment>
<gene>
    <name evidence="3" type="ORF">J2S63_000820</name>
</gene>
<protein>
    <recommendedName>
        <fullName evidence="5">DUF4386 family protein</fullName>
    </recommendedName>
</protein>
<feature type="transmembrane region" description="Helical" evidence="2">
    <location>
        <begin position="184"/>
        <end position="201"/>
    </location>
</feature>
<evidence type="ECO:0008006" key="5">
    <source>
        <dbReference type="Google" id="ProtNLM"/>
    </source>
</evidence>
<feature type="transmembrane region" description="Helical" evidence="2">
    <location>
        <begin position="157"/>
        <end position="177"/>
    </location>
</feature>
<accession>A0ABU2BRJ8</accession>
<dbReference type="RefSeq" id="WP_310298980.1">
    <property type="nucleotide sequence ID" value="NZ_BAAAPS010000014.1"/>
</dbReference>
<evidence type="ECO:0000256" key="2">
    <source>
        <dbReference type="SAM" id="Phobius"/>
    </source>
</evidence>
<evidence type="ECO:0000256" key="1">
    <source>
        <dbReference type="SAM" id="MobiDB-lite"/>
    </source>
</evidence>